<dbReference type="SUPFAM" id="SSF53613">
    <property type="entry name" value="Ribokinase-like"/>
    <property type="match status" value="1"/>
</dbReference>
<dbReference type="CDD" id="cd01942">
    <property type="entry name" value="ribokinase_group_A"/>
    <property type="match status" value="1"/>
</dbReference>
<dbReference type="InterPro" id="IPR052700">
    <property type="entry name" value="Carb_kinase_PfkB-like"/>
</dbReference>
<evidence type="ECO:0000256" key="1">
    <source>
        <dbReference type="ARBA" id="ARBA00010688"/>
    </source>
</evidence>
<dbReference type="InterPro" id="IPR002173">
    <property type="entry name" value="Carboh/pur_kinase_PfkB_CS"/>
</dbReference>
<dbReference type="InterPro" id="IPR011611">
    <property type="entry name" value="PfkB_dom"/>
</dbReference>
<reference evidence="5 6" key="1">
    <citation type="submission" date="2018-06" db="EMBL/GenBank/DDBJ databases">
        <title>Extensive metabolic versatility and redundancy in microbially diverse, dynamic hydrothermal sediments.</title>
        <authorList>
            <person name="Dombrowski N."/>
            <person name="Teske A."/>
            <person name="Baker B.J."/>
        </authorList>
    </citation>
    <scope>NUCLEOTIDE SEQUENCE [LARGE SCALE GENOMIC DNA]</scope>
    <source>
        <strain evidence="5">B47_G16</strain>
    </source>
</reference>
<dbReference type="EMBL" id="QMPZ01000083">
    <property type="protein sequence ID" value="RLE08702.1"/>
    <property type="molecule type" value="Genomic_DNA"/>
</dbReference>
<evidence type="ECO:0000259" key="4">
    <source>
        <dbReference type="Pfam" id="PF00294"/>
    </source>
</evidence>
<dbReference type="AlphaFoldDB" id="A0A497E302"/>
<sequence>SLLFTLYSSLFTPHSSPFTLHSSLFTLHPSLFTLHPSLFTLHSSLFTHQVLTDQGRVANIIMGTLREGKLRRKQDMDVVGFGALNVDLIYEVDLASLRIEAGRERMVKDEEFKRFLKLLKEKGKLKSKSGGGSAANTIYALAKMGFSTGYVGKVGRDEEGRFLVSELKMAGVDTSRIKQDERSGLCIALSDRKGERSILVMPYANDELSYSEIDLDYLNRAKLVHITSFAGDRPFEVQKKAVKKITTKISFNPGEPHIKRGIGQLSPILERTFILFATEKEIEMLTGQDYRNGLRKLSRFGIKIFVCTLGEKGSYILSEEEELQVPAEKVEVVDTTGAGDVYAAGFLAGLLKGFSLSDSAKLATKMACESIRGYGRQRYPDREFFSRIKV</sequence>
<keyword evidence="3" id="KW-0418">Kinase</keyword>
<organism evidence="5 6">
    <name type="scientific">Aerophobetes bacterium</name>
    <dbReference type="NCBI Taxonomy" id="2030807"/>
    <lineage>
        <taxon>Bacteria</taxon>
        <taxon>Candidatus Aerophobota</taxon>
    </lineage>
</organism>
<proteinExistence type="inferred from homology"/>
<feature type="domain" description="Carbohydrate kinase PfkB" evidence="4">
    <location>
        <begin position="127"/>
        <end position="377"/>
    </location>
</feature>
<dbReference type="InterPro" id="IPR029056">
    <property type="entry name" value="Ribokinase-like"/>
</dbReference>
<accession>A0A497E302</accession>
<dbReference type="GO" id="GO:0016301">
    <property type="term" value="F:kinase activity"/>
    <property type="evidence" value="ECO:0007669"/>
    <property type="project" value="UniProtKB-KW"/>
</dbReference>
<dbReference type="PANTHER" id="PTHR43320:SF3">
    <property type="entry name" value="CARBOHYDRATE KINASE PFKB DOMAIN-CONTAINING PROTEIN"/>
    <property type="match status" value="1"/>
</dbReference>
<keyword evidence="2" id="KW-0808">Transferase</keyword>
<comment type="caution">
    <text evidence="5">The sequence shown here is derived from an EMBL/GenBank/DDBJ whole genome shotgun (WGS) entry which is preliminary data.</text>
</comment>
<evidence type="ECO:0000256" key="2">
    <source>
        <dbReference type="ARBA" id="ARBA00022679"/>
    </source>
</evidence>
<dbReference type="Gene3D" id="3.40.1190.20">
    <property type="match status" value="1"/>
</dbReference>
<evidence type="ECO:0000313" key="6">
    <source>
        <dbReference type="Proteomes" id="UP000279422"/>
    </source>
</evidence>
<protein>
    <recommendedName>
        <fullName evidence="4">Carbohydrate kinase PfkB domain-containing protein</fullName>
    </recommendedName>
</protein>
<evidence type="ECO:0000313" key="5">
    <source>
        <dbReference type="EMBL" id="RLE08702.1"/>
    </source>
</evidence>
<dbReference type="Proteomes" id="UP000279422">
    <property type="component" value="Unassembled WGS sequence"/>
</dbReference>
<dbReference type="PANTHER" id="PTHR43320">
    <property type="entry name" value="SUGAR KINASE"/>
    <property type="match status" value="1"/>
</dbReference>
<name>A0A497E302_UNCAE</name>
<gene>
    <name evidence="5" type="ORF">DRJ00_05805</name>
</gene>
<dbReference type="Pfam" id="PF00294">
    <property type="entry name" value="PfkB"/>
    <property type="match status" value="1"/>
</dbReference>
<feature type="non-terminal residue" evidence="5">
    <location>
        <position position="1"/>
    </location>
</feature>
<comment type="similarity">
    <text evidence="1">Belongs to the carbohydrate kinase PfkB family.</text>
</comment>
<evidence type="ECO:0000256" key="3">
    <source>
        <dbReference type="ARBA" id="ARBA00022777"/>
    </source>
</evidence>
<dbReference type="PROSITE" id="PS00584">
    <property type="entry name" value="PFKB_KINASES_2"/>
    <property type="match status" value="1"/>
</dbReference>